<evidence type="ECO:0000256" key="8">
    <source>
        <dbReference type="PROSITE-ProRule" id="PRU00175"/>
    </source>
</evidence>
<accession>D8S5T3</accession>
<keyword evidence="6" id="KW-0833">Ubl conjugation pathway</keyword>
<feature type="domain" description="RING-type" evidence="10">
    <location>
        <begin position="129"/>
        <end position="168"/>
    </location>
</feature>
<keyword evidence="8" id="KW-0479">Metal-binding</keyword>
<keyword evidence="12" id="KW-1185">Reference proteome</keyword>
<gene>
    <name evidence="11" type="ORF">SELMODRAFT_418467</name>
</gene>
<dbReference type="Gramene" id="EFJ20227">
    <property type="protein sequence ID" value="EFJ20227"/>
    <property type="gene ID" value="SELMODRAFT_418467"/>
</dbReference>
<proteinExistence type="predicted"/>
<keyword evidence="4" id="KW-0808">Transferase</keyword>
<dbReference type="GO" id="GO:0061630">
    <property type="term" value="F:ubiquitin protein ligase activity"/>
    <property type="evidence" value="ECO:0007669"/>
    <property type="project" value="UniProtKB-EC"/>
</dbReference>
<dbReference type="GO" id="GO:0005634">
    <property type="term" value="C:nucleus"/>
    <property type="evidence" value="ECO:0000318"/>
    <property type="project" value="GO_Central"/>
</dbReference>
<feature type="region of interest" description="Disordered" evidence="9">
    <location>
        <begin position="66"/>
        <end position="102"/>
    </location>
</feature>
<dbReference type="GO" id="GO:0004842">
    <property type="term" value="F:ubiquitin-protein transferase activity"/>
    <property type="evidence" value="ECO:0000318"/>
    <property type="project" value="GO_Central"/>
</dbReference>
<dbReference type="PANTHER" id="PTHR23328">
    <property type="entry name" value="RING-TYPE DOMAIN-CONTAINING PROTEIN"/>
    <property type="match status" value="1"/>
</dbReference>
<dbReference type="GO" id="GO:0008270">
    <property type="term" value="F:zinc ion binding"/>
    <property type="evidence" value="ECO:0007669"/>
    <property type="project" value="UniProtKB-KW"/>
</dbReference>
<dbReference type="GO" id="GO:0035861">
    <property type="term" value="C:site of double-strand break"/>
    <property type="evidence" value="ECO:0000318"/>
    <property type="project" value="GO_Central"/>
</dbReference>
<evidence type="ECO:0000259" key="10">
    <source>
        <dbReference type="PROSITE" id="PS50089"/>
    </source>
</evidence>
<keyword evidence="8" id="KW-0862">Zinc</keyword>
<dbReference type="HOGENOM" id="CLU_763767_0_0_1"/>
<dbReference type="Gene3D" id="3.30.40.10">
    <property type="entry name" value="Zinc/RING finger domain, C3HC4 (zinc finger)"/>
    <property type="match status" value="1"/>
</dbReference>
<name>D8S5T3_SELML</name>
<dbReference type="InParanoid" id="D8S5T3"/>
<dbReference type="InterPro" id="IPR051657">
    <property type="entry name" value="RNF168/RNF169_E3_ubiq-ligase"/>
</dbReference>
<evidence type="ECO:0000313" key="11">
    <source>
        <dbReference type="EMBL" id="EFJ20227.1"/>
    </source>
</evidence>
<dbReference type="AlphaFoldDB" id="D8S5T3"/>
<dbReference type="Proteomes" id="UP000001514">
    <property type="component" value="Unassembled WGS sequence"/>
</dbReference>
<evidence type="ECO:0000256" key="9">
    <source>
        <dbReference type="SAM" id="MobiDB-lite"/>
    </source>
</evidence>
<dbReference type="GO" id="GO:0006302">
    <property type="term" value="P:double-strand break repair"/>
    <property type="evidence" value="ECO:0000318"/>
    <property type="project" value="GO_Central"/>
</dbReference>
<dbReference type="InterPro" id="IPR013083">
    <property type="entry name" value="Znf_RING/FYVE/PHD"/>
</dbReference>
<keyword evidence="5" id="KW-0227">DNA damage</keyword>
<keyword evidence="8" id="KW-0863">Zinc-finger</keyword>
<evidence type="ECO:0000256" key="2">
    <source>
        <dbReference type="ARBA" id="ARBA00004123"/>
    </source>
</evidence>
<dbReference type="SUPFAM" id="SSF57850">
    <property type="entry name" value="RING/U-box"/>
    <property type="match status" value="1"/>
</dbReference>
<evidence type="ECO:0000256" key="1">
    <source>
        <dbReference type="ARBA" id="ARBA00000900"/>
    </source>
</evidence>
<dbReference type="PROSITE" id="PS50089">
    <property type="entry name" value="ZF_RING_2"/>
    <property type="match status" value="1"/>
</dbReference>
<protein>
    <recommendedName>
        <fullName evidence="3">RING-type E3 ubiquitin transferase</fullName>
        <ecNumber evidence="3">2.3.2.27</ecNumber>
    </recommendedName>
</protein>
<comment type="catalytic activity">
    <reaction evidence="1">
        <text>S-ubiquitinyl-[E2 ubiquitin-conjugating enzyme]-L-cysteine + [acceptor protein]-L-lysine = [E2 ubiquitin-conjugating enzyme]-L-cysteine + N(6)-ubiquitinyl-[acceptor protein]-L-lysine.</text>
        <dbReference type="EC" id="2.3.2.27"/>
    </reaction>
</comment>
<evidence type="ECO:0000256" key="3">
    <source>
        <dbReference type="ARBA" id="ARBA00012483"/>
    </source>
</evidence>
<keyword evidence="7" id="KW-0539">Nucleus</keyword>
<dbReference type="EC" id="2.3.2.27" evidence="3"/>
<feature type="compositionally biased region" description="Low complexity" evidence="9">
    <location>
        <begin position="76"/>
        <end position="91"/>
    </location>
</feature>
<dbReference type="KEGG" id="smo:SELMODRAFT_418467"/>
<evidence type="ECO:0000256" key="7">
    <source>
        <dbReference type="ARBA" id="ARBA00023242"/>
    </source>
</evidence>
<dbReference type="GO" id="GO:0031491">
    <property type="term" value="F:nucleosome binding"/>
    <property type="evidence" value="ECO:0000318"/>
    <property type="project" value="GO_Central"/>
</dbReference>
<evidence type="ECO:0000256" key="5">
    <source>
        <dbReference type="ARBA" id="ARBA00022763"/>
    </source>
</evidence>
<dbReference type="PANTHER" id="PTHR23328:SF0">
    <property type="entry name" value="RING-TYPE DOMAIN-CONTAINING PROTEIN"/>
    <property type="match status" value="1"/>
</dbReference>
<organism evidence="12">
    <name type="scientific">Selaginella moellendorffii</name>
    <name type="common">Spikemoss</name>
    <dbReference type="NCBI Taxonomy" id="88036"/>
    <lineage>
        <taxon>Eukaryota</taxon>
        <taxon>Viridiplantae</taxon>
        <taxon>Streptophyta</taxon>
        <taxon>Embryophyta</taxon>
        <taxon>Tracheophyta</taxon>
        <taxon>Lycopodiopsida</taxon>
        <taxon>Selaginellales</taxon>
        <taxon>Selaginellaceae</taxon>
        <taxon>Selaginella</taxon>
    </lineage>
</organism>
<feature type="compositionally biased region" description="Basic and acidic residues" evidence="9">
    <location>
        <begin position="92"/>
        <end position="102"/>
    </location>
</feature>
<dbReference type="EMBL" id="GL377603">
    <property type="protein sequence ID" value="EFJ20227.1"/>
    <property type="molecule type" value="Genomic_DNA"/>
</dbReference>
<dbReference type="InterPro" id="IPR001841">
    <property type="entry name" value="Znf_RING"/>
</dbReference>
<evidence type="ECO:0000256" key="6">
    <source>
        <dbReference type="ARBA" id="ARBA00022786"/>
    </source>
</evidence>
<reference evidence="11 12" key="1">
    <citation type="journal article" date="2011" name="Science">
        <title>The Selaginella genome identifies genetic changes associated with the evolution of vascular plants.</title>
        <authorList>
            <person name="Banks J.A."/>
            <person name="Nishiyama T."/>
            <person name="Hasebe M."/>
            <person name="Bowman J.L."/>
            <person name="Gribskov M."/>
            <person name="dePamphilis C."/>
            <person name="Albert V.A."/>
            <person name="Aono N."/>
            <person name="Aoyama T."/>
            <person name="Ambrose B.A."/>
            <person name="Ashton N.W."/>
            <person name="Axtell M.J."/>
            <person name="Barker E."/>
            <person name="Barker M.S."/>
            <person name="Bennetzen J.L."/>
            <person name="Bonawitz N.D."/>
            <person name="Chapple C."/>
            <person name="Cheng C."/>
            <person name="Correa L.G."/>
            <person name="Dacre M."/>
            <person name="DeBarry J."/>
            <person name="Dreyer I."/>
            <person name="Elias M."/>
            <person name="Engstrom E.M."/>
            <person name="Estelle M."/>
            <person name="Feng L."/>
            <person name="Finet C."/>
            <person name="Floyd S.K."/>
            <person name="Frommer W.B."/>
            <person name="Fujita T."/>
            <person name="Gramzow L."/>
            <person name="Gutensohn M."/>
            <person name="Harholt J."/>
            <person name="Hattori M."/>
            <person name="Heyl A."/>
            <person name="Hirai T."/>
            <person name="Hiwatashi Y."/>
            <person name="Ishikawa M."/>
            <person name="Iwata M."/>
            <person name="Karol K.G."/>
            <person name="Koehler B."/>
            <person name="Kolukisaoglu U."/>
            <person name="Kubo M."/>
            <person name="Kurata T."/>
            <person name="Lalonde S."/>
            <person name="Li K."/>
            <person name="Li Y."/>
            <person name="Litt A."/>
            <person name="Lyons E."/>
            <person name="Manning G."/>
            <person name="Maruyama T."/>
            <person name="Michael T.P."/>
            <person name="Mikami K."/>
            <person name="Miyazaki S."/>
            <person name="Morinaga S."/>
            <person name="Murata T."/>
            <person name="Mueller-Roeber B."/>
            <person name="Nelson D.R."/>
            <person name="Obara M."/>
            <person name="Oguri Y."/>
            <person name="Olmstead R.G."/>
            <person name="Onodera N."/>
            <person name="Petersen B.L."/>
            <person name="Pils B."/>
            <person name="Prigge M."/>
            <person name="Rensing S.A."/>
            <person name="Riano-Pachon D.M."/>
            <person name="Roberts A.W."/>
            <person name="Sato Y."/>
            <person name="Scheller H.V."/>
            <person name="Schulz B."/>
            <person name="Schulz C."/>
            <person name="Shakirov E.V."/>
            <person name="Shibagaki N."/>
            <person name="Shinohara N."/>
            <person name="Shippen D.E."/>
            <person name="Soerensen I."/>
            <person name="Sotooka R."/>
            <person name="Sugimoto N."/>
            <person name="Sugita M."/>
            <person name="Sumikawa N."/>
            <person name="Tanurdzic M."/>
            <person name="Theissen G."/>
            <person name="Ulvskov P."/>
            <person name="Wakazuki S."/>
            <person name="Weng J.K."/>
            <person name="Willats W.W."/>
            <person name="Wipf D."/>
            <person name="Wolf P.G."/>
            <person name="Yang L."/>
            <person name="Zimmer A.D."/>
            <person name="Zhu Q."/>
            <person name="Mitros T."/>
            <person name="Hellsten U."/>
            <person name="Loque D."/>
            <person name="Otillar R."/>
            <person name="Salamov A."/>
            <person name="Schmutz J."/>
            <person name="Shapiro H."/>
            <person name="Lindquist E."/>
            <person name="Lucas S."/>
            <person name="Rokhsar D."/>
            <person name="Grigoriev I.V."/>
        </authorList>
    </citation>
    <scope>NUCLEOTIDE SEQUENCE [LARGE SCALE GENOMIC DNA]</scope>
</reference>
<evidence type="ECO:0000256" key="4">
    <source>
        <dbReference type="ARBA" id="ARBA00022679"/>
    </source>
</evidence>
<sequence>MEFTLAWTPSRFLELHESWSITTVAICSSSSRAIPSDSSWTCWRAKVAKRVKLFIHFPMMPMSHSTDGTGHNLPESPFASPHHSKSSSNSHIPEEHHDQPPSLSIKEKMMGLDLNEVFNLAPPHNDIICCICLKHCVEPSKLDRSHTFCMQCILKVIKGSKDECPICRQHIDSQQQPVLCDLEMGGESSELGSECLTHLSALAKRKLYSILDPDVWNLIASSEETQYACVHIADLQLHSASMAANAADKYSHLFKPAHWLCIQHYNVRAKNPKYHLGLHRLSVNISTATHVRAWLEKAPPVLDFVRPSDIVPLNQFAGDVSAYTSAIVAIAITGVDQMLNTINIIFIADDPEVENTYKVFVIL</sequence>
<evidence type="ECO:0000313" key="12">
    <source>
        <dbReference type="Proteomes" id="UP000001514"/>
    </source>
</evidence>
<comment type="subcellular location">
    <subcellularLocation>
        <location evidence="2">Nucleus</location>
    </subcellularLocation>
</comment>